<proteinExistence type="predicted"/>
<dbReference type="Proteomes" id="UP000229500">
    <property type="component" value="Unassembled WGS sequence"/>
</dbReference>
<organism evidence="2 3">
    <name type="scientific">Candidatus Shapirobacteria bacterium CG10_big_fil_rev_8_21_14_0_10_38_14</name>
    <dbReference type="NCBI Taxonomy" id="1974483"/>
    <lineage>
        <taxon>Bacteria</taxon>
        <taxon>Candidatus Shapironibacteriota</taxon>
    </lineage>
</organism>
<dbReference type="EMBL" id="PFEL01000056">
    <property type="protein sequence ID" value="PJE69114.1"/>
    <property type="molecule type" value="Genomic_DNA"/>
</dbReference>
<dbReference type="AlphaFoldDB" id="A0A2M8L5K0"/>
<accession>A0A2M8L5K0</accession>
<comment type="caution">
    <text evidence="2">The sequence shown here is derived from an EMBL/GenBank/DDBJ whole genome shotgun (WGS) entry which is preliminary data.</text>
</comment>
<protein>
    <submittedName>
        <fullName evidence="2">Uncharacterized protein</fullName>
    </submittedName>
</protein>
<reference evidence="3" key="1">
    <citation type="submission" date="2017-09" db="EMBL/GenBank/DDBJ databases">
        <title>Depth-based differentiation of microbial function through sediment-hosted aquifers and enrichment of novel symbionts in the deep terrestrial subsurface.</title>
        <authorList>
            <person name="Probst A.J."/>
            <person name="Ladd B."/>
            <person name="Jarett J.K."/>
            <person name="Geller-Mcgrath D.E."/>
            <person name="Sieber C.M.K."/>
            <person name="Emerson J.B."/>
            <person name="Anantharaman K."/>
            <person name="Thomas B.C."/>
            <person name="Malmstrom R."/>
            <person name="Stieglmeier M."/>
            <person name="Klingl A."/>
            <person name="Woyke T."/>
            <person name="Ryan C.M."/>
            <person name="Banfield J.F."/>
        </authorList>
    </citation>
    <scope>NUCLEOTIDE SEQUENCE [LARGE SCALE GENOMIC DNA]</scope>
</reference>
<evidence type="ECO:0000313" key="3">
    <source>
        <dbReference type="Proteomes" id="UP000229500"/>
    </source>
</evidence>
<name>A0A2M8L5K0_9BACT</name>
<gene>
    <name evidence="2" type="ORF">COU96_01440</name>
</gene>
<feature type="region of interest" description="Disordered" evidence="1">
    <location>
        <begin position="63"/>
        <end position="88"/>
    </location>
</feature>
<sequence length="110" mass="12946">MKENETNFRPEINTALEKYQILLDFYSLPQVVQNIAWGSILESLETDPQGTIREIDGYWKETFGSNDKNKKDPTETNEENSTGAKPDLQKILYESRRKQWGEYIKRTKRT</sequence>
<evidence type="ECO:0000256" key="1">
    <source>
        <dbReference type="SAM" id="MobiDB-lite"/>
    </source>
</evidence>
<evidence type="ECO:0000313" key="2">
    <source>
        <dbReference type="EMBL" id="PJE69114.1"/>
    </source>
</evidence>